<keyword evidence="1" id="KW-1133">Transmembrane helix</keyword>
<dbReference type="EMBL" id="JACCKA010000086">
    <property type="protein sequence ID" value="NZA27844.1"/>
    <property type="molecule type" value="Genomic_DNA"/>
</dbReference>
<evidence type="ECO:0000313" key="2">
    <source>
        <dbReference type="EMBL" id="NZA27844.1"/>
    </source>
</evidence>
<protein>
    <submittedName>
        <fullName evidence="2">Uncharacterized protein</fullName>
    </submittedName>
</protein>
<dbReference type="Proteomes" id="UP000578091">
    <property type="component" value="Unassembled WGS sequence"/>
</dbReference>
<sequence>MSTHPEETLRHDARALLLRVDRMIDAAADEGGLRARRLMRQLRRQRTALQFRLADAGDAMQVHGRIAGRHAVDAARRYRWQLVAVAALLAVAAVALGVARRERSDHR</sequence>
<dbReference type="AlphaFoldDB" id="A0A853JGH3"/>
<organism evidence="2 3">
    <name type="scientific">Luteimonas salinisoli</name>
    <dbReference type="NCBI Taxonomy" id="2752307"/>
    <lineage>
        <taxon>Bacteria</taxon>
        <taxon>Pseudomonadati</taxon>
        <taxon>Pseudomonadota</taxon>
        <taxon>Gammaproteobacteria</taxon>
        <taxon>Lysobacterales</taxon>
        <taxon>Lysobacteraceae</taxon>
        <taxon>Luteimonas</taxon>
    </lineage>
</organism>
<reference evidence="2 3" key="1">
    <citation type="submission" date="2020-07" db="EMBL/GenBank/DDBJ databases">
        <title>Luteimonas sp. SJ-92.</title>
        <authorList>
            <person name="Huang X.-X."/>
            <person name="Xu L."/>
            <person name="Sun J.-Q."/>
        </authorList>
    </citation>
    <scope>NUCLEOTIDE SEQUENCE [LARGE SCALE GENOMIC DNA]</scope>
    <source>
        <strain evidence="2 3">SJ-92</strain>
    </source>
</reference>
<evidence type="ECO:0000256" key="1">
    <source>
        <dbReference type="SAM" id="Phobius"/>
    </source>
</evidence>
<gene>
    <name evidence="2" type="ORF">H0E84_15810</name>
</gene>
<name>A0A853JGH3_9GAMM</name>
<keyword evidence="3" id="KW-1185">Reference proteome</keyword>
<evidence type="ECO:0000313" key="3">
    <source>
        <dbReference type="Proteomes" id="UP000578091"/>
    </source>
</evidence>
<feature type="transmembrane region" description="Helical" evidence="1">
    <location>
        <begin position="78"/>
        <end position="99"/>
    </location>
</feature>
<keyword evidence="1" id="KW-0472">Membrane</keyword>
<dbReference type="RefSeq" id="WP_180679605.1">
    <property type="nucleotide sequence ID" value="NZ_JACCKA010000086.1"/>
</dbReference>
<accession>A0A853JGH3</accession>
<comment type="caution">
    <text evidence="2">The sequence shown here is derived from an EMBL/GenBank/DDBJ whole genome shotgun (WGS) entry which is preliminary data.</text>
</comment>
<keyword evidence="1" id="KW-0812">Transmembrane</keyword>
<proteinExistence type="predicted"/>